<dbReference type="CDD" id="cd05233">
    <property type="entry name" value="SDR_c"/>
    <property type="match status" value="1"/>
</dbReference>
<dbReference type="AlphaFoldDB" id="A0A6H9YFI8"/>
<evidence type="ECO:0000313" key="3">
    <source>
        <dbReference type="EMBL" id="KAB2340399.1"/>
    </source>
</evidence>
<comment type="caution">
    <text evidence="3">The sequence shown here is derived from an EMBL/GenBank/DDBJ whole genome shotgun (WGS) entry which is preliminary data.</text>
</comment>
<reference evidence="3 4" key="1">
    <citation type="submission" date="2019-09" db="EMBL/GenBank/DDBJ databases">
        <title>Actinomadura physcomitrii sp. nov., a novel actinomycete isolated from moss [Physcomitrium sphaericum (Ludw) Fuernr].</title>
        <authorList>
            <person name="Zhuang X."/>
            <person name="Liu C."/>
        </authorList>
    </citation>
    <scope>NUCLEOTIDE SEQUENCE [LARGE SCALE GENOMIC DNA]</scope>
    <source>
        <strain evidence="3 4">HMC1</strain>
    </source>
</reference>
<dbReference type="PROSITE" id="PS00061">
    <property type="entry name" value="ADH_SHORT"/>
    <property type="match status" value="1"/>
</dbReference>
<evidence type="ECO:0000313" key="4">
    <source>
        <dbReference type="Proteomes" id="UP000468735"/>
    </source>
</evidence>
<dbReference type="SUPFAM" id="SSF51735">
    <property type="entry name" value="NAD(P)-binding Rossmann-fold domains"/>
    <property type="match status" value="1"/>
</dbReference>
<dbReference type="Gene3D" id="3.40.50.720">
    <property type="entry name" value="NAD(P)-binding Rossmann-like Domain"/>
    <property type="match status" value="1"/>
</dbReference>
<dbReference type="FunFam" id="3.40.50.720:FF:000084">
    <property type="entry name" value="Short-chain dehydrogenase reductase"/>
    <property type="match status" value="1"/>
</dbReference>
<dbReference type="Proteomes" id="UP000468735">
    <property type="component" value="Unassembled WGS sequence"/>
</dbReference>
<proteinExistence type="inferred from homology"/>
<dbReference type="InterPro" id="IPR036291">
    <property type="entry name" value="NAD(P)-bd_dom_sf"/>
</dbReference>
<dbReference type="PRINTS" id="PR00081">
    <property type="entry name" value="GDHRDH"/>
</dbReference>
<keyword evidence="4" id="KW-1185">Reference proteome</keyword>
<dbReference type="PANTHER" id="PTHR42760:SF133">
    <property type="entry name" value="3-OXOACYL-[ACYL-CARRIER-PROTEIN] REDUCTASE"/>
    <property type="match status" value="1"/>
</dbReference>
<organism evidence="3 4">
    <name type="scientific">Actinomadura rudentiformis</name>
    <dbReference type="NCBI Taxonomy" id="359158"/>
    <lineage>
        <taxon>Bacteria</taxon>
        <taxon>Bacillati</taxon>
        <taxon>Actinomycetota</taxon>
        <taxon>Actinomycetes</taxon>
        <taxon>Streptosporangiales</taxon>
        <taxon>Thermomonosporaceae</taxon>
        <taxon>Actinomadura</taxon>
    </lineage>
</organism>
<dbReference type="InterPro" id="IPR002347">
    <property type="entry name" value="SDR_fam"/>
</dbReference>
<accession>A0A6H9YFI8</accession>
<dbReference type="PANTHER" id="PTHR42760">
    <property type="entry name" value="SHORT-CHAIN DEHYDROGENASES/REDUCTASES FAMILY MEMBER"/>
    <property type="match status" value="1"/>
</dbReference>
<evidence type="ECO:0000256" key="1">
    <source>
        <dbReference type="ARBA" id="ARBA00006484"/>
    </source>
</evidence>
<dbReference type="Pfam" id="PF13561">
    <property type="entry name" value="adh_short_C2"/>
    <property type="match status" value="1"/>
</dbReference>
<dbReference type="RefSeq" id="WP_151569840.1">
    <property type="nucleotide sequence ID" value="NZ_WBMT01000030.1"/>
</dbReference>
<gene>
    <name evidence="3" type="ORF">F8566_45255</name>
</gene>
<dbReference type="InterPro" id="IPR020904">
    <property type="entry name" value="Sc_DH/Rdtase_CS"/>
</dbReference>
<dbReference type="GO" id="GO:0016616">
    <property type="term" value="F:oxidoreductase activity, acting on the CH-OH group of donors, NAD or NADP as acceptor"/>
    <property type="evidence" value="ECO:0007669"/>
    <property type="project" value="TreeGrafter"/>
</dbReference>
<name>A0A6H9YFI8_9ACTN</name>
<protein>
    <submittedName>
        <fullName evidence="3">SDR family oxidoreductase</fullName>
    </submittedName>
</protein>
<sequence>MLKGLAGKTVVVTGAAGAIGAAVCRRLAEEGCTVVAADIDRSAVEDMAGKLGDGVVPLAADVTTPEGATACVDAAVAISGRLDLFHANAGVECRVRPVAELDIADYDRVFAVNVRGVFLCAQAAVQRFTEQGGGGGLLFTASIAALMGTAGTSVYNASKHAVHGLARCLAREVGGQGIRVNTLAPGVVDTRMMRSLEEGLAPLAGVGAADFKTAMEQQVPLGRYATPDEIAATAAWILSDEVPYLHGEVVTVGGGIAP</sequence>
<keyword evidence="2" id="KW-0560">Oxidoreductase</keyword>
<evidence type="ECO:0000256" key="2">
    <source>
        <dbReference type="ARBA" id="ARBA00023002"/>
    </source>
</evidence>
<dbReference type="OrthoDB" id="3566316at2"/>
<comment type="similarity">
    <text evidence="1">Belongs to the short-chain dehydrogenases/reductases (SDR) family.</text>
</comment>
<dbReference type="EMBL" id="WBMT01000030">
    <property type="protein sequence ID" value="KAB2340399.1"/>
    <property type="molecule type" value="Genomic_DNA"/>
</dbReference>